<dbReference type="Proteomes" id="UP000198211">
    <property type="component" value="Unassembled WGS sequence"/>
</dbReference>
<feature type="compositionally biased region" description="Basic and acidic residues" evidence="1">
    <location>
        <begin position="190"/>
        <end position="201"/>
    </location>
</feature>
<accession>A0A225WNL7</accession>
<evidence type="ECO:0000313" key="2">
    <source>
        <dbReference type="EMBL" id="OWZ19265.1"/>
    </source>
</evidence>
<feature type="region of interest" description="Disordered" evidence="1">
    <location>
        <begin position="190"/>
        <end position="233"/>
    </location>
</feature>
<evidence type="ECO:0000313" key="3">
    <source>
        <dbReference type="Proteomes" id="UP000198211"/>
    </source>
</evidence>
<dbReference type="AlphaFoldDB" id="A0A225WNL7"/>
<protein>
    <submittedName>
        <fullName evidence="2">Uncharacterized protein</fullName>
    </submittedName>
</protein>
<keyword evidence="3" id="KW-1185">Reference proteome</keyword>
<gene>
    <name evidence="2" type="ORF">PHMEG_0006515</name>
</gene>
<comment type="caution">
    <text evidence="2">The sequence shown here is derived from an EMBL/GenBank/DDBJ whole genome shotgun (WGS) entry which is preliminary data.</text>
</comment>
<dbReference type="EMBL" id="NBNE01000464">
    <property type="protein sequence ID" value="OWZ19265.1"/>
    <property type="molecule type" value="Genomic_DNA"/>
</dbReference>
<reference evidence="3" key="1">
    <citation type="submission" date="2017-03" db="EMBL/GenBank/DDBJ databases">
        <title>Phytopthora megakarya and P. palmivora, two closely related causual agents of cacao black pod achieved similar genome size and gene model numbers by different mechanisms.</title>
        <authorList>
            <person name="Ali S."/>
            <person name="Shao J."/>
            <person name="Larry D.J."/>
            <person name="Kronmiller B."/>
            <person name="Shen D."/>
            <person name="Strem M.D."/>
            <person name="Melnick R.L."/>
            <person name="Guiltinan M.J."/>
            <person name="Tyler B.M."/>
            <person name="Meinhardt L.W."/>
            <person name="Bailey B.A."/>
        </authorList>
    </citation>
    <scope>NUCLEOTIDE SEQUENCE [LARGE SCALE GENOMIC DNA]</scope>
    <source>
        <strain evidence="3">zdho120</strain>
    </source>
</reference>
<sequence length="233" mass="26070">MGDGLKGCVDEDWICELISEDGALPTTSEDAGCGRSETYSAVIGDLLTGKGDSCDNITTENIEAGNSTKGMTSTGRYDRLFTDEELDMLEHDDYDLAKDEPEEYAKEIEERLIPLDEIELRRKIETNAKDQRKATLEELSETLRIPVDMLKRNKEVSTGTFSNPEYWSDWYQKILAISDEAKRASRDFKHDFSQSGNDHRSVCSASDGNKQKKTTKTSKENISTSLELGVTEG</sequence>
<evidence type="ECO:0000256" key="1">
    <source>
        <dbReference type="SAM" id="MobiDB-lite"/>
    </source>
</evidence>
<proteinExistence type="predicted"/>
<dbReference type="OrthoDB" id="121113at2759"/>
<name>A0A225WNL7_9STRA</name>
<organism evidence="2 3">
    <name type="scientific">Phytophthora megakarya</name>
    <dbReference type="NCBI Taxonomy" id="4795"/>
    <lineage>
        <taxon>Eukaryota</taxon>
        <taxon>Sar</taxon>
        <taxon>Stramenopiles</taxon>
        <taxon>Oomycota</taxon>
        <taxon>Peronosporomycetes</taxon>
        <taxon>Peronosporales</taxon>
        <taxon>Peronosporaceae</taxon>
        <taxon>Phytophthora</taxon>
    </lineage>
</organism>